<dbReference type="PROSITE" id="PS00211">
    <property type="entry name" value="ABC_TRANSPORTER_1"/>
    <property type="match status" value="1"/>
</dbReference>
<dbReference type="SUPFAM" id="SSF52540">
    <property type="entry name" value="P-loop containing nucleoside triphosphate hydrolases"/>
    <property type="match status" value="1"/>
</dbReference>
<dbReference type="Pfam" id="PF08352">
    <property type="entry name" value="oligo_HPY"/>
    <property type="match status" value="1"/>
</dbReference>
<dbReference type="GO" id="GO:0015833">
    <property type="term" value="P:peptide transport"/>
    <property type="evidence" value="ECO:0007669"/>
    <property type="project" value="InterPro"/>
</dbReference>
<dbReference type="PANTHER" id="PTHR43776">
    <property type="entry name" value="TRANSPORT ATP-BINDING PROTEIN"/>
    <property type="match status" value="1"/>
</dbReference>
<evidence type="ECO:0000256" key="2">
    <source>
        <dbReference type="ARBA" id="ARBA00022448"/>
    </source>
</evidence>
<comment type="caution">
    <text evidence="6">The sequence shown here is derived from an EMBL/GenBank/DDBJ whole genome shotgun (WGS) entry which is preliminary data.</text>
</comment>
<feature type="domain" description="ABC transporter" evidence="5">
    <location>
        <begin position="8"/>
        <end position="264"/>
    </location>
</feature>
<organism evidence="6">
    <name type="scientific">bioreactor metagenome</name>
    <dbReference type="NCBI Taxonomy" id="1076179"/>
    <lineage>
        <taxon>unclassified sequences</taxon>
        <taxon>metagenomes</taxon>
        <taxon>ecological metagenomes</taxon>
    </lineage>
</organism>
<protein>
    <submittedName>
        <fullName evidence="6">Oligopeptide transport ATP-binding protein OppF</fullName>
    </submittedName>
</protein>
<name>A0A644YE24_9ZZZZ</name>
<dbReference type="CDD" id="cd03257">
    <property type="entry name" value="ABC_NikE_OppD_transporters"/>
    <property type="match status" value="1"/>
</dbReference>
<dbReference type="InterPro" id="IPR027417">
    <property type="entry name" value="P-loop_NTPase"/>
</dbReference>
<evidence type="ECO:0000256" key="4">
    <source>
        <dbReference type="ARBA" id="ARBA00022840"/>
    </source>
</evidence>
<dbReference type="InterPro" id="IPR003593">
    <property type="entry name" value="AAA+_ATPase"/>
</dbReference>
<dbReference type="FunFam" id="3.40.50.300:FF:000016">
    <property type="entry name" value="Oligopeptide ABC transporter ATP-binding component"/>
    <property type="match status" value="1"/>
</dbReference>
<accession>A0A644YE24</accession>
<dbReference type="Gene3D" id="3.40.50.300">
    <property type="entry name" value="P-loop containing nucleotide triphosphate hydrolases"/>
    <property type="match status" value="1"/>
</dbReference>
<keyword evidence="4 6" id="KW-0067">ATP-binding</keyword>
<evidence type="ECO:0000313" key="6">
    <source>
        <dbReference type="EMBL" id="MPM26746.1"/>
    </source>
</evidence>
<dbReference type="InterPro" id="IPR013563">
    <property type="entry name" value="Oligopep_ABC_C"/>
</dbReference>
<dbReference type="GO" id="GO:0055085">
    <property type="term" value="P:transmembrane transport"/>
    <property type="evidence" value="ECO:0007669"/>
    <property type="project" value="UniProtKB-ARBA"/>
</dbReference>
<evidence type="ECO:0000256" key="1">
    <source>
        <dbReference type="ARBA" id="ARBA00005417"/>
    </source>
</evidence>
<dbReference type="PANTHER" id="PTHR43776:SF7">
    <property type="entry name" value="D,D-DIPEPTIDE TRANSPORT ATP-BINDING PROTEIN DDPF-RELATED"/>
    <property type="match status" value="1"/>
</dbReference>
<dbReference type="Pfam" id="PF00005">
    <property type="entry name" value="ABC_tran"/>
    <property type="match status" value="1"/>
</dbReference>
<comment type="similarity">
    <text evidence="1">Belongs to the ABC transporter superfamily.</text>
</comment>
<dbReference type="SMART" id="SM00382">
    <property type="entry name" value="AAA"/>
    <property type="match status" value="1"/>
</dbReference>
<keyword evidence="3" id="KW-0547">Nucleotide-binding</keyword>
<reference evidence="6" key="1">
    <citation type="submission" date="2019-08" db="EMBL/GenBank/DDBJ databases">
        <authorList>
            <person name="Kucharzyk K."/>
            <person name="Murdoch R.W."/>
            <person name="Higgins S."/>
            <person name="Loffler F."/>
        </authorList>
    </citation>
    <scope>NUCLEOTIDE SEQUENCE</scope>
</reference>
<proteinExistence type="inferred from homology"/>
<evidence type="ECO:0000259" key="5">
    <source>
        <dbReference type="PROSITE" id="PS50893"/>
    </source>
</evidence>
<dbReference type="NCBIfam" id="TIGR01727">
    <property type="entry name" value="oligo_HPY"/>
    <property type="match status" value="1"/>
</dbReference>
<dbReference type="InterPro" id="IPR050319">
    <property type="entry name" value="ABC_transp_ATP-bind"/>
</dbReference>
<sequence>MQTRETLLEIKDLKVHFPLEKGLLFTKKAGAVRAVDGVSFCVHKGESLGLVGESGCGKSTTIMALARLEHITSGQVLFEGKDLAGMDAQQLIRARKDFQIIFQDPYSSLDPRMRVIDIVAEPMRIFTKKRLLSLTEKQIEEKALSLLDRCGLPSSYTKRYPHEFSGGQRQRIGIARALSLGPKLILADEPVSALDVSIQSQILNLLKDLQKEFNLTFLFIAHDLSVVEYFCNRVAVMYLGNIVELAPSNILYKNPMHPYTKALLSAVPIPDPVAAKTRKRLILNGDVPSPISIRLGCPFYERCPMAMGACEKQKPTLIEIEEGHQVACFLYENAQGGDHA</sequence>
<dbReference type="InterPro" id="IPR003439">
    <property type="entry name" value="ABC_transporter-like_ATP-bd"/>
</dbReference>
<dbReference type="GO" id="GO:0005524">
    <property type="term" value="F:ATP binding"/>
    <property type="evidence" value="ECO:0007669"/>
    <property type="project" value="UniProtKB-KW"/>
</dbReference>
<dbReference type="EMBL" id="VSSQ01004814">
    <property type="protein sequence ID" value="MPM26746.1"/>
    <property type="molecule type" value="Genomic_DNA"/>
</dbReference>
<keyword evidence="2" id="KW-0813">Transport</keyword>
<dbReference type="GO" id="GO:0016887">
    <property type="term" value="F:ATP hydrolysis activity"/>
    <property type="evidence" value="ECO:0007669"/>
    <property type="project" value="InterPro"/>
</dbReference>
<dbReference type="InterPro" id="IPR017871">
    <property type="entry name" value="ABC_transporter-like_CS"/>
</dbReference>
<dbReference type="PROSITE" id="PS50893">
    <property type="entry name" value="ABC_TRANSPORTER_2"/>
    <property type="match status" value="1"/>
</dbReference>
<gene>
    <name evidence="6" type="primary">oppF_31</name>
    <name evidence="6" type="ORF">SDC9_73251</name>
</gene>
<dbReference type="AlphaFoldDB" id="A0A644YE24"/>
<evidence type="ECO:0000256" key="3">
    <source>
        <dbReference type="ARBA" id="ARBA00022741"/>
    </source>
</evidence>